<evidence type="ECO:0000313" key="3">
    <source>
        <dbReference type="EMBL" id="PWR73594.1"/>
    </source>
</evidence>
<name>A0A2V2MZM1_9EURY</name>
<dbReference type="PANTHER" id="PTHR30592">
    <property type="entry name" value="FORMATE DEHYDROGENASE"/>
    <property type="match status" value="1"/>
</dbReference>
<dbReference type="Gene3D" id="3.40.140.10">
    <property type="entry name" value="Cytidine Deaminase, domain 2"/>
    <property type="match status" value="1"/>
</dbReference>
<dbReference type="Pfam" id="PF02634">
    <property type="entry name" value="FdhD-NarQ"/>
    <property type="match status" value="1"/>
</dbReference>
<accession>A0A2V2MZM1</accession>
<evidence type="ECO:0000313" key="4">
    <source>
        <dbReference type="Proteomes" id="UP000245934"/>
    </source>
</evidence>
<keyword evidence="1" id="KW-0963">Cytoplasm</keyword>
<protein>
    <submittedName>
        <fullName evidence="3">Sulfurtransferase FdhD</fullName>
    </submittedName>
</protein>
<keyword evidence="4" id="KW-1185">Reference proteome</keyword>
<dbReference type="PANTHER" id="PTHR30592:SF1">
    <property type="entry name" value="SULFUR CARRIER PROTEIN FDHD"/>
    <property type="match status" value="1"/>
</dbReference>
<dbReference type="EMBL" id="QGMZ01000018">
    <property type="protein sequence ID" value="PWR73594.1"/>
    <property type="molecule type" value="Genomic_DNA"/>
</dbReference>
<evidence type="ECO:0000256" key="2">
    <source>
        <dbReference type="ARBA" id="ARBA00023150"/>
    </source>
</evidence>
<gene>
    <name evidence="3" type="ORF">DLD82_10210</name>
</gene>
<keyword evidence="3" id="KW-0808">Transferase</keyword>
<comment type="caution">
    <text evidence="3">The sequence shown here is derived from an EMBL/GenBank/DDBJ whole genome shotgun (WGS) entry which is preliminary data.</text>
</comment>
<dbReference type="InterPro" id="IPR003786">
    <property type="entry name" value="FdhD"/>
</dbReference>
<keyword evidence="2" id="KW-0501">Molybdenum cofactor biosynthesis</keyword>
<sequence length="249" mass="27091">MIMDIISLSSPEKTGTPSDLQRELYDEVPTAIFINGKHVSTILLAPGNQEEYFTGFLFTEQYISKIEEIESIRPEKNRISVLTTNIFTSPGPKKTILSGCGGAVSYVDPGKLPVISSDFSVSVEDLKTGISGFNAFNRASSNSPSISSLFLGPEVLYQRSDIGDEQVTDRIIGAALMGSINFSTTWCMSTVIITSEIVRKCLIVGIPLILTASHLTKLAQEIGQKNGICIASLQNDSLVIYAHPERIIR</sequence>
<dbReference type="GO" id="GO:0006777">
    <property type="term" value="P:Mo-molybdopterin cofactor biosynthetic process"/>
    <property type="evidence" value="ECO:0007669"/>
    <property type="project" value="UniProtKB-KW"/>
</dbReference>
<proteinExistence type="predicted"/>
<dbReference type="GO" id="GO:0016783">
    <property type="term" value="F:sulfurtransferase activity"/>
    <property type="evidence" value="ECO:0007669"/>
    <property type="project" value="InterPro"/>
</dbReference>
<dbReference type="Proteomes" id="UP000245934">
    <property type="component" value="Unassembled WGS sequence"/>
</dbReference>
<organism evidence="3 4">
    <name type="scientific">Methanospirillum stamsii</name>
    <dbReference type="NCBI Taxonomy" id="1277351"/>
    <lineage>
        <taxon>Archaea</taxon>
        <taxon>Methanobacteriati</taxon>
        <taxon>Methanobacteriota</taxon>
        <taxon>Stenosarchaea group</taxon>
        <taxon>Methanomicrobia</taxon>
        <taxon>Methanomicrobiales</taxon>
        <taxon>Methanospirillaceae</taxon>
        <taxon>Methanospirillum</taxon>
    </lineage>
</organism>
<reference evidence="3 4" key="1">
    <citation type="submission" date="2018-05" db="EMBL/GenBank/DDBJ databases">
        <title>Draft genome of Methanospirillum stamsii Pt1.</title>
        <authorList>
            <person name="Dueholm M.S."/>
            <person name="Nielsen P.H."/>
            <person name="Bakmann L.F."/>
            <person name="Otzen D.E."/>
        </authorList>
    </citation>
    <scope>NUCLEOTIDE SEQUENCE [LARGE SCALE GENOMIC DNA]</scope>
    <source>
        <strain evidence="3 4">Pt1</strain>
    </source>
</reference>
<dbReference type="AlphaFoldDB" id="A0A2V2MZM1"/>
<dbReference type="Gene3D" id="3.10.20.10">
    <property type="match status" value="1"/>
</dbReference>
<evidence type="ECO:0000256" key="1">
    <source>
        <dbReference type="ARBA" id="ARBA00022490"/>
    </source>
</evidence>
<dbReference type="InterPro" id="IPR016193">
    <property type="entry name" value="Cytidine_deaminase-like"/>
</dbReference>
<dbReference type="SUPFAM" id="SSF53927">
    <property type="entry name" value="Cytidine deaminase-like"/>
    <property type="match status" value="1"/>
</dbReference>